<feature type="region of interest" description="Disordered" evidence="1">
    <location>
        <begin position="317"/>
        <end position="412"/>
    </location>
</feature>
<dbReference type="HOGENOM" id="CLU_644123_0_0_1"/>
<dbReference type="STRING" id="685588.A0A067TFV2"/>
<feature type="compositionally biased region" description="Basic residues" evidence="1">
    <location>
        <begin position="323"/>
        <end position="332"/>
    </location>
</feature>
<evidence type="ECO:0000313" key="4">
    <source>
        <dbReference type="Proteomes" id="UP000027222"/>
    </source>
</evidence>
<dbReference type="OrthoDB" id="3268768at2759"/>
<evidence type="ECO:0000313" key="3">
    <source>
        <dbReference type="EMBL" id="KDR77848.1"/>
    </source>
</evidence>
<feature type="compositionally biased region" description="Polar residues" evidence="1">
    <location>
        <begin position="352"/>
        <end position="373"/>
    </location>
</feature>
<organism evidence="3 4">
    <name type="scientific">Galerina marginata (strain CBS 339.88)</name>
    <dbReference type="NCBI Taxonomy" id="685588"/>
    <lineage>
        <taxon>Eukaryota</taxon>
        <taxon>Fungi</taxon>
        <taxon>Dikarya</taxon>
        <taxon>Basidiomycota</taxon>
        <taxon>Agaricomycotina</taxon>
        <taxon>Agaricomycetes</taxon>
        <taxon>Agaricomycetidae</taxon>
        <taxon>Agaricales</taxon>
        <taxon>Agaricineae</taxon>
        <taxon>Strophariaceae</taxon>
        <taxon>Galerina</taxon>
    </lineage>
</organism>
<name>A0A067TFV2_GALM3</name>
<feature type="domain" description="DUF6532" evidence="2">
    <location>
        <begin position="52"/>
        <end position="244"/>
    </location>
</feature>
<dbReference type="EMBL" id="KL142376">
    <property type="protein sequence ID" value="KDR77848.1"/>
    <property type="molecule type" value="Genomic_DNA"/>
</dbReference>
<evidence type="ECO:0000259" key="2">
    <source>
        <dbReference type="Pfam" id="PF20149"/>
    </source>
</evidence>
<reference evidence="4" key="1">
    <citation type="journal article" date="2014" name="Proc. Natl. Acad. Sci. U.S.A.">
        <title>Extensive sampling of basidiomycete genomes demonstrates inadequacy of the white-rot/brown-rot paradigm for wood decay fungi.</title>
        <authorList>
            <person name="Riley R."/>
            <person name="Salamov A.A."/>
            <person name="Brown D.W."/>
            <person name="Nagy L.G."/>
            <person name="Floudas D."/>
            <person name="Held B.W."/>
            <person name="Levasseur A."/>
            <person name="Lombard V."/>
            <person name="Morin E."/>
            <person name="Otillar R."/>
            <person name="Lindquist E.A."/>
            <person name="Sun H."/>
            <person name="LaButti K.M."/>
            <person name="Schmutz J."/>
            <person name="Jabbour D."/>
            <person name="Luo H."/>
            <person name="Baker S.E."/>
            <person name="Pisabarro A.G."/>
            <person name="Walton J.D."/>
            <person name="Blanchette R.A."/>
            <person name="Henrissat B."/>
            <person name="Martin F."/>
            <person name="Cullen D."/>
            <person name="Hibbett D.S."/>
            <person name="Grigoriev I.V."/>
        </authorList>
    </citation>
    <scope>NUCLEOTIDE SEQUENCE [LARGE SCALE GENOMIC DNA]</scope>
    <source>
        <strain evidence="4">CBS 339.88</strain>
    </source>
</reference>
<protein>
    <recommendedName>
        <fullName evidence="2">DUF6532 domain-containing protein</fullName>
    </recommendedName>
</protein>
<proteinExistence type="predicted"/>
<dbReference type="CDD" id="cd21075">
    <property type="entry name" value="DBD_XPA-like"/>
    <property type="match status" value="1"/>
</dbReference>
<dbReference type="Proteomes" id="UP000027222">
    <property type="component" value="Unassembled WGS sequence"/>
</dbReference>
<dbReference type="Pfam" id="PF20149">
    <property type="entry name" value="DUF6532"/>
    <property type="match status" value="1"/>
</dbReference>
<gene>
    <name evidence="3" type="ORF">GALMADRAFT_138893</name>
</gene>
<evidence type="ECO:0000256" key="1">
    <source>
        <dbReference type="SAM" id="MobiDB-lite"/>
    </source>
</evidence>
<accession>A0A067TFV2</accession>
<dbReference type="InterPro" id="IPR045341">
    <property type="entry name" value="DUF6532"/>
</dbReference>
<keyword evidence="4" id="KW-1185">Reference proteome</keyword>
<dbReference type="AlphaFoldDB" id="A0A067TFV2"/>
<sequence length="426" mass="47119">MATAAASTASAPALALTTGAELKDPQFAEGYRAGGKAKAGDYEPVVCALLLRAMREYEAMVSTKDAFPDLLVRGEWARTCWQRAGNQFNERYQLTARMSSLIGKRGSRVRSELLGIVRNQVASFYGFNLNTTPRAIDHNRLLAAKLLSGSAFHHKDPDAKTGYGQSGIISNLIHLGWFDSGEESAGIVYSSLFNPISLETLALLFTLIEFCLKEWSSGKRTPAKFFEKAIKAAHEAHRLDLKSWNDLNVQPELEQMTMNKGVGKAAYLLNDVDLVNLPFVEYQTGVGWLAKNYLEQQLELCAWQKYGGPTGFQAAKDFDKERKKCRGKKPKKVNGSPAKPSPNKSEYKVARPTNSVLPNSLSVTKSTPSQPTAFPNLPVNCGPSHKPFDVLELSDDDEIDQPPPRKKQKKLHNPIIEIYDVIDISD</sequence>